<dbReference type="InterPro" id="IPR037045">
    <property type="entry name" value="S8pro/Inhibitor_I9_sf"/>
</dbReference>
<keyword evidence="1" id="KW-0809">Transit peptide</keyword>
<dbReference type="EMBL" id="JADFTS010000003">
    <property type="protein sequence ID" value="KAF9615837.1"/>
    <property type="molecule type" value="Genomic_DNA"/>
</dbReference>
<feature type="domain" description="MORF/ORRM1/DAG-like MORF" evidence="3">
    <location>
        <begin position="623"/>
        <end position="710"/>
    </location>
</feature>
<name>A0A835IG70_9MAGN</name>
<dbReference type="GO" id="GO:0080156">
    <property type="term" value="P:mitochondrial mRNA modification"/>
    <property type="evidence" value="ECO:0007669"/>
    <property type="project" value="TreeGrafter"/>
</dbReference>
<dbReference type="InterPro" id="IPR054059">
    <property type="entry name" value="MORF/ORRM1/DAG-like_MORF"/>
</dbReference>
<protein>
    <recommendedName>
        <fullName evidence="3">MORF/ORRM1/DAG-like MORF domain-containing protein</fullName>
    </recommendedName>
</protein>
<dbReference type="Pfam" id="PF21864">
    <property type="entry name" value="MORF_dom"/>
    <property type="match status" value="3"/>
</dbReference>
<feature type="region of interest" description="Disordered" evidence="2">
    <location>
        <begin position="459"/>
        <end position="496"/>
    </location>
</feature>
<dbReference type="Proteomes" id="UP000631114">
    <property type="component" value="Unassembled WGS sequence"/>
</dbReference>
<sequence length="776" mass="87092">MANGNLARSFENQEWTLNLTQGKHGNLLTLKLSGTPGCSEKWVFMENMGLDATFSDRVQITCKWLKAAHGVVKLNADGSLIGDGARYGGFIKDSQAKARCCLSIQTATLKPFKQNKPPSQSSCFSLTEPPMATSIARTINSKCKFSGLFSISSLSFFTISLLRRPPSVTPSSFLLRKPSALIAVQRISHSHAHFTTRSYSACPSKDGLPWPKVGPLLQNCSNVSLDYHKGDHGLVFVRTNGHVFESEQALFDYYLQTLATVTGSEEEAKKRIYLVSYTQPFGFGADMDEDTKYKLQVQQSVSVVLDDWYYEARNKAPGFYDMIDSYIHTDPKPEWKSDNWLIHINAPDEKLVTVKEIVEHCIEMLAKVVGSSKEAENKIYSVWSQWPFGFGAQIDQETANKLKGLSDVLKVLPDYTGPSDCCEDRLGILCISPPYTSIIYDPTYEDIFIEDMFISPRSYKNSVSSDEDSEYSDEDSNEDSDCTDEGSNEVSDEHSKGFAEDFKEDSKSFYENSDEVSKYSAGDPKQDSECSDEISECSDEDSDEVSKCSEKVSENFYRSREVKLAVGESCEAVDYSMSKCFDDKVSKCSNEDFDAVSICSRQDYEGPAVGEYPMEGGQSSSCKHWFIKMENPGGEFASMQQRVDCYIRTLASVIGNEEEAKAKIYKIKCQEPLFYFGTEVDEATSHKLRCLPGVQQVVPDNLLNKDHKCSKELMVDLRAWKMMEPVESFEEKHGDDLKLKGFQYNLKEEGCRIGIGPIFRRTLGVLAEKMDSIEDK</sequence>
<feature type="domain" description="MORF/ORRM1/DAG-like MORF" evidence="3">
    <location>
        <begin position="339"/>
        <end position="415"/>
    </location>
</feature>
<feature type="compositionally biased region" description="Acidic residues" evidence="2">
    <location>
        <begin position="465"/>
        <end position="487"/>
    </location>
</feature>
<organism evidence="4 5">
    <name type="scientific">Coptis chinensis</name>
    <dbReference type="NCBI Taxonomy" id="261450"/>
    <lineage>
        <taxon>Eukaryota</taxon>
        <taxon>Viridiplantae</taxon>
        <taxon>Streptophyta</taxon>
        <taxon>Embryophyta</taxon>
        <taxon>Tracheophyta</taxon>
        <taxon>Spermatophyta</taxon>
        <taxon>Magnoliopsida</taxon>
        <taxon>Ranunculales</taxon>
        <taxon>Ranunculaceae</taxon>
        <taxon>Coptidoideae</taxon>
        <taxon>Coptis</taxon>
    </lineage>
</organism>
<dbReference type="InterPro" id="IPR039206">
    <property type="entry name" value="MORF/ORRM1/DAG-like"/>
</dbReference>
<gene>
    <name evidence="4" type="ORF">IFM89_026677</name>
</gene>
<feature type="non-terminal residue" evidence="4">
    <location>
        <position position="1"/>
    </location>
</feature>
<evidence type="ECO:0000259" key="3">
    <source>
        <dbReference type="Pfam" id="PF21864"/>
    </source>
</evidence>
<dbReference type="PANTHER" id="PTHR31346:SF7">
    <property type="entry name" value="MULTIPLE ORGANELLAR RNA EDITING FACTOR 2, CHLOROPLASTIC-RELATED"/>
    <property type="match status" value="1"/>
</dbReference>
<keyword evidence="5" id="KW-1185">Reference proteome</keyword>
<dbReference type="GO" id="GO:0016554">
    <property type="term" value="P:cytidine to uridine editing"/>
    <property type="evidence" value="ECO:0007669"/>
    <property type="project" value="InterPro"/>
</dbReference>
<evidence type="ECO:0000256" key="2">
    <source>
        <dbReference type="SAM" id="MobiDB-lite"/>
    </source>
</evidence>
<dbReference type="Gene3D" id="3.30.70.80">
    <property type="entry name" value="Peptidase S8 propeptide/proteinase inhibitor I9"/>
    <property type="match status" value="1"/>
</dbReference>
<feature type="region of interest" description="Disordered" evidence="2">
    <location>
        <begin position="513"/>
        <end position="543"/>
    </location>
</feature>
<accession>A0A835IG70</accession>
<proteinExistence type="predicted"/>
<reference evidence="4 5" key="1">
    <citation type="submission" date="2020-10" db="EMBL/GenBank/DDBJ databases">
        <title>The Coptis chinensis genome and diversification of protoberbering-type alkaloids.</title>
        <authorList>
            <person name="Wang B."/>
            <person name="Shu S."/>
            <person name="Song C."/>
            <person name="Liu Y."/>
        </authorList>
    </citation>
    <scope>NUCLEOTIDE SEQUENCE [LARGE SCALE GENOMIC DNA]</scope>
    <source>
        <strain evidence="4">HL-2020</strain>
        <tissue evidence="4">Leaf</tissue>
    </source>
</reference>
<dbReference type="AlphaFoldDB" id="A0A835IG70"/>
<dbReference type="PANTHER" id="PTHR31346">
    <property type="entry name" value="MULTIPLE ORGANELLAR RNA EDITING FACTOR 2, CHLOROPLASTIC-RELATED-RELATED"/>
    <property type="match status" value="1"/>
</dbReference>
<evidence type="ECO:0000256" key="1">
    <source>
        <dbReference type="ARBA" id="ARBA00022946"/>
    </source>
</evidence>
<evidence type="ECO:0000313" key="4">
    <source>
        <dbReference type="EMBL" id="KAF9615837.1"/>
    </source>
</evidence>
<evidence type="ECO:0000313" key="5">
    <source>
        <dbReference type="Proteomes" id="UP000631114"/>
    </source>
</evidence>
<dbReference type="GO" id="GO:0005739">
    <property type="term" value="C:mitochondrion"/>
    <property type="evidence" value="ECO:0007669"/>
    <property type="project" value="TreeGrafter"/>
</dbReference>
<feature type="compositionally biased region" description="Acidic residues" evidence="2">
    <location>
        <begin position="529"/>
        <end position="543"/>
    </location>
</feature>
<feature type="domain" description="MORF/ORRM1/DAG-like MORF" evidence="3">
    <location>
        <begin position="232"/>
        <end position="316"/>
    </location>
</feature>
<comment type="caution">
    <text evidence="4">The sequence shown here is derived from an EMBL/GenBank/DDBJ whole genome shotgun (WGS) entry which is preliminary data.</text>
</comment>